<evidence type="ECO:0000313" key="3">
    <source>
        <dbReference type="Proteomes" id="UP001430377"/>
    </source>
</evidence>
<gene>
    <name evidence="2" type="ORF">EGH21_11620</name>
</gene>
<dbReference type="InterPro" id="IPR021516">
    <property type="entry name" value="DUF3179"/>
</dbReference>
<protein>
    <submittedName>
        <fullName evidence="2">DUF3179 domain-containing protein</fullName>
    </submittedName>
</protein>
<dbReference type="Proteomes" id="UP001430377">
    <property type="component" value="Unassembled WGS sequence"/>
</dbReference>
<proteinExistence type="predicted"/>
<feature type="compositionally biased region" description="Gly residues" evidence="1">
    <location>
        <begin position="18"/>
        <end position="33"/>
    </location>
</feature>
<dbReference type="PROSITE" id="PS51318">
    <property type="entry name" value="TAT"/>
    <property type="match status" value="1"/>
</dbReference>
<name>A0AAW4PTS1_9EURY</name>
<dbReference type="RefSeq" id="WP_220618631.1">
    <property type="nucleotide sequence ID" value="NZ_RKLR01000003.1"/>
</dbReference>
<evidence type="ECO:0000313" key="2">
    <source>
        <dbReference type="EMBL" id="MBX0323677.1"/>
    </source>
</evidence>
<dbReference type="EMBL" id="RKLR01000003">
    <property type="protein sequence ID" value="MBX0323677.1"/>
    <property type="molecule type" value="Genomic_DNA"/>
</dbReference>
<organism evidence="2 3">
    <name type="scientific">Haloarcula rubra</name>
    <dbReference type="NCBI Taxonomy" id="2487747"/>
    <lineage>
        <taxon>Archaea</taxon>
        <taxon>Methanobacteriati</taxon>
        <taxon>Methanobacteriota</taxon>
        <taxon>Stenosarchaea group</taxon>
        <taxon>Halobacteria</taxon>
        <taxon>Halobacteriales</taxon>
        <taxon>Haloarculaceae</taxon>
        <taxon>Haloarcula</taxon>
    </lineage>
</organism>
<keyword evidence="3" id="KW-1185">Reference proteome</keyword>
<dbReference type="AlphaFoldDB" id="A0AAW4PTS1"/>
<dbReference type="PROSITE" id="PS51257">
    <property type="entry name" value="PROKAR_LIPOPROTEIN"/>
    <property type="match status" value="1"/>
</dbReference>
<sequence>MDTTRREWLRAVGGLGVVGVAGCSGTGGSGGAAEGTDRTDSETDESTSSAGRPPTADQSLYLGHDVETISDNIVSGGVPKDGIPAIDDPTFGPPDEAPLDPGDPVFGVVRDGEAKAYPQRILVFHEIVNDTVAGDPVAVTYCPLTGTAQGFERGPVEFGVSGRLVNSNLTMYDRGTDSWWPQVLATAVRGQMQGATLQEFRVVWTTWEAWRAEHPDTVVLTEDTGFQRRYGTDPYGSYNPKRGYYASDRTLFSPLESDGRADPKRVVVGTRTSEGALTFDKETVLAERVLTGDIDGTQYVAVADDVLSTAYVYANPDAVTVKAVDDGYRVDGETHAPDALPLDRTLAFDGMWFAWAGFYPGVDYVR</sequence>
<dbReference type="InterPro" id="IPR006311">
    <property type="entry name" value="TAT_signal"/>
</dbReference>
<dbReference type="Pfam" id="PF11376">
    <property type="entry name" value="DUF3179"/>
    <property type="match status" value="1"/>
</dbReference>
<reference evidence="2 3" key="1">
    <citation type="submission" date="2021-06" db="EMBL/GenBank/DDBJ databases">
        <title>Halomicroarcula sp. a new haloarchaeum isolated from saline soil.</title>
        <authorList>
            <person name="Duran-Viseras A."/>
            <person name="Sanchez-Porro C."/>
            <person name="Ventosa A."/>
        </authorList>
    </citation>
    <scope>NUCLEOTIDE SEQUENCE [LARGE SCALE GENOMIC DNA]</scope>
    <source>
        <strain evidence="2 3">F13</strain>
    </source>
</reference>
<comment type="caution">
    <text evidence="2">The sequence shown here is derived from an EMBL/GenBank/DDBJ whole genome shotgun (WGS) entry which is preliminary data.</text>
</comment>
<accession>A0AAW4PTS1</accession>
<feature type="region of interest" description="Disordered" evidence="1">
    <location>
        <begin position="72"/>
        <end position="97"/>
    </location>
</feature>
<evidence type="ECO:0000256" key="1">
    <source>
        <dbReference type="SAM" id="MobiDB-lite"/>
    </source>
</evidence>
<feature type="region of interest" description="Disordered" evidence="1">
    <location>
        <begin position="18"/>
        <end position="58"/>
    </location>
</feature>